<organism evidence="2 3">
    <name type="scientific">Globisporangium ultimum (strain ATCC 200006 / CBS 805.95 / DAOM BR144)</name>
    <name type="common">Pythium ultimum</name>
    <dbReference type="NCBI Taxonomy" id="431595"/>
    <lineage>
        <taxon>Eukaryota</taxon>
        <taxon>Sar</taxon>
        <taxon>Stramenopiles</taxon>
        <taxon>Oomycota</taxon>
        <taxon>Peronosporomycetes</taxon>
        <taxon>Pythiales</taxon>
        <taxon>Pythiaceae</taxon>
        <taxon>Globisporangium</taxon>
    </lineage>
</organism>
<sequence>MTLSLSLGISLSSKVQSMADWKVGDPTTLGCDSNEKWPFDATRWLASSSESSESAMRFSTSGSSSSSKLGSMLPAVMELVTVHSLSAR</sequence>
<dbReference type="Proteomes" id="UP000019132">
    <property type="component" value="Unassembled WGS sequence"/>
</dbReference>
<proteinExistence type="predicted"/>
<protein>
    <submittedName>
        <fullName evidence="2">Uncharacterized protein</fullName>
    </submittedName>
</protein>
<evidence type="ECO:0000313" key="2">
    <source>
        <dbReference type="EnsemblProtists" id="PYU1_T009078"/>
    </source>
</evidence>
<dbReference type="AlphaFoldDB" id="K3WVT0"/>
<reference evidence="3" key="2">
    <citation type="submission" date="2010-04" db="EMBL/GenBank/DDBJ databases">
        <authorList>
            <person name="Buell R."/>
            <person name="Hamilton J."/>
            <person name="Hostetler J."/>
        </authorList>
    </citation>
    <scope>NUCLEOTIDE SEQUENCE [LARGE SCALE GENOMIC DNA]</scope>
    <source>
        <strain evidence="3">DAOM:BR144</strain>
    </source>
</reference>
<dbReference type="HOGENOM" id="CLU_2475806_0_0_1"/>
<reference evidence="3" key="1">
    <citation type="journal article" date="2010" name="Genome Biol.">
        <title>Genome sequence of the necrotrophic plant pathogen Pythium ultimum reveals original pathogenicity mechanisms and effector repertoire.</title>
        <authorList>
            <person name="Levesque C.A."/>
            <person name="Brouwer H."/>
            <person name="Cano L."/>
            <person name="Hamilton J.P."/>
            <person name="Holt C."/>
            <person name="Huitema E."/>
            <person name="Raffaele S."/>
            <person name="Robideau G.P."/>
            <person name="Thines M."/>
            <person name="Win J."/>
            <person name="Zerillo M.M."/>
            <person name="Beakes G.W."/>
            <person name="Boore J.L."/>
            <person name="Busam D."/>
            <person name="Dumas B."/>
            <person name="Ferriera S."/>
            <person name="Fuerstenberg S.I."/>
            <person name="Gachon C.M."/>
            <person name="Gaulin E."/>
            <person name="Govers F."/>
            <person name="Grenville-Briggs L."/>
            <person name="Horner N."/>
            <person name="Hostetler J."/>
            <person name="Jiang R.H."/>
            <person name="Johnson J."/>
            <person name="Krajaejun T."/>
            <person name="Lin H."/>
            <person name="Meijer H.J."/>
            <person name="Moore B."/>
            <person name="Morris P."/>
            <person name="Phuntmart V."/>
            <person name="Puiu D."/>
            <person name="Shetty J."/>
            <person name="Stajich J.E."/>
            <person name="Tripathy S."/>
            <person name="Wawra S."/>
            <person name="van West P."/>
            <person name="Whitty B.R."/>
            <person name="Coutinho P.M."/>
            <person name="Henrissat B."/>
            <person name="Martin F."/>
            <person name="Thomas P.D."/>
            <person name="Tyler B.M."/>
            <person name="De Vries R.P."/>
            <person name="Kamoun S."/>
            <person name="Yandell M."/>
            <person name="Tisserat N."/>
            <person name="Buell C.R."/>
        </authorList>
    </citation>
    <scope>NUCLEOTIDE SEQUENCE</scope>
    <source>
        <strain evidence="3">DAOM:BR144</strain>
    </source>
</reference>
<dbReference type="EnsemblProtists" id="PYU1_T009078">
    <property type="protein sequence ID" value="PYU1_T009078"/>
    <property type="gene ID" value="PYU1_G009060"/>
</dbReference>
<evidence type="ECO:0000256" key="1">
    <source>
        <dbReference type="SAM" id="MobiDB-lite"/>
    </source>
</evidence>
<keyword evidence="3" id="KW-1185">Reference proteome</keyword>
<feature type="region of interest" description="Disordered" evidence="1">
    <location>
        <begin position="48"/>
        <end position="69"/>
    </location>
</feature>
<evidence type="ECO:0000313" key="3">
    <source>
        <dbReference type="Proteomes" id="UP000019132"/>
    </source>
</evidence>
<dbReference type="EMBL" id="GL376599">
    <property type="status" value="NOT_ANNOTATED_CDS"/>
    <property type="molecule type" value="Genomic_DNA"/>
</dbReference>
<accession>K3WVT0</accession>
<name>K3WVT0_GLOUD</name>
<dbReference type="VEuPathDB" id="FungiDB:PYU1_G009060"/>
<dbReference type="InParanoid" id="K3WVT0"/>
<reference evidence="2" key="3">
    <citation type="submission" date="2015-02" db="UniProtKB">
        <authorList>
            <consortium name="EnsemblProtists"/>
        </authorList>
    </citation>
    <scope>IDENTIFICATION</scope>
    <source>
        <strain evidence="2">DAOM BR144</strain>
    </source>
</reference>